<keyword evidence="1" id="KW-1133">Transmembrane helix</keyword>
<sequence>MIFILLRAVQFVFLYLIFAVVSYFFVLDRSLKKTIILSLFLPFIFTITQISSFILAIIPFYIYDVISK</sequence>
<name>A0ABY3NQC2_9GAMM</name>
<gene>
    <name evidence="2" type="ORF">LY16_02391</name>
</gene>
<organism evidence="2 3">
    <name type="scientific">Xenorhabdus doucetiae</name>
    <dbReference type="NCBI Taxonomy" id="351671"/>
    <lineage>
        <taxon>Bacteria</taxon>
        <taxon>Pseudomonadati</taxon>
        <taxon>Pseudomonadota</taxon>
        <taxon>Gammaproteobacteria</taxon>
        <taxon>Enterobacterales</taxon>
        <taxon>Morganellaceae</taxon>
        <taxon>Xenorhabdus</taxon>
    </lineage>
</organism>
<evidence type="ECO:0000313" key="2">
    <source>
        <dbReference type="EMBL" id="TYP03187.1"/>
    </source>
</evidence>
<dbReference type="Proteomes" id="UP000324170">
    <property type="component" value="Unassembled WGS sequence"/>
</dbReference>
<reference evidence="2 3" key="1">
    <citation type="submission" date="2019-07" db="EMBL/GenBank/DDBJ databases">
        <title>Genomic Encyclopedia of Type Strains, Phase I: the one thousand microbial genomes (KMG-I) project.</title>
        <authorList>
            <person name="Kyrpides N."/>
        </authorList>
    </citation>
    <scope>NUCLEOTIDE SEQUENCE [LARGE SCALE GENOMIC DNA]</scope>
    <source>
        <strain evidence="2 3">DSM 17909</strain>
    </source>
</reference>
<keyword evidence="3" id="KW-1185">Reference proteome</keyword>
<dbReference type="EMBL" id="VNHN01000040">
    <property type="protein sequence ID" value="TYP03187.1"/>
    <property type="molecule type" value="Genomic_DNA"/>
</dbReference>
<comment type="caution">
    <text evidence="2">The sequence shown here is derived from an EMBL/GenBank/DDBJ whole genome shotgun (WGS) entry which is preliminary data.</text>
</comment>
<protein>
    <submittedName>
        <fullName evidence="2">Uncharacterized protein</fullName>
    </submittedName>
</protein>
<accession>A0ABY3NQC2</accession>
<keyword evidence="1" id="KW-0812">Transmembrane</keyword>
<proteinExistence type="predicted"/>
<evidence type="ECO:0000313" key="3">
    <source>
        <dbReference type="Proteomes" id="UP000324170"/>
    </source>
</evidence>
<feature type="transmembrane region" description="Helical" evidence="1">
    <location>
        <begin position="39"/>
        <end position="62"/>
    </location>
</feature>
<keyword evidence="1" id="KW-0472">Membrane</keyword>
<feature type="transmembrane region" description="Helical" evidence="1">
    <location>
        <begin position="6"/>
        <end position="27"/>
    </location>
</feature>
<evidence type="ECO:0000256" key="1">
    <source>
        <dbReference type="SAM" id="Phobius"/>
    </source>
</evidence>